<feature type="coiled-coil region" evidence="1">
    <location>
        <begin position="127"/>
        <end position="154"/>
    </location>
</feature>
<name>A0A250F076_CAPSP</name>
<evidence type="ECO:0008006" key="5">
    <source>
        <dbReference type="Google" id="ProtNLM"/>
    </source>
</evidence>
<evidence type="ECO:0000313" key="4">
    <source>
        <dbReference type="Proteomes" id="UP000217334"/>
    </source>
</evidence>
<reference evidence="4" key="1">
    <citation type="submission" date="2017-06" db="EMBL/GenBank/DDBJ databases">
        <title>Capnocytophaga spp. assemblies.</title>
        <authorList>
            <person name="Gulvik C.A."/>
        </authorList>
    </citation>
    <scope>NUCLEOTIDE SEQUENCE [LARGE SCALE GENOMIC DNA]</scope>
    <source>
        <strain evidence="4">H4486</strain>
    </source>
</reference>
<proteinExistence type="predicted"/>
<dbReference type="EMBL" id="CP022383">
    <property type="protein sequence ID" value="ATA78532.1"/>
    <property type="molecule type" value="Genomic_DNA"/>
</dbReference>
<evidence type="ECO:0000313" key="3">
    <source>
        <dbReference type="EMBL" id="ATA78532.1"/>
    </source>
</evidence>
<dbReference type="AlphaFoldDB" id="A0A250F076"/>
<gene>
    <name evidence="3" type="ORF">CGC59_02050</name>
</gene>
<protein>
    <recommendedName>
        <fullName evidence="5">DUF3945 domain-containing protein</fullName>
    </recommendedName>
</protein>
<accession>A0A250F076</accession>
<sequence>MQDIQISIGQQFYSKDYDETLQVHSIREQPDPKIYLSGTTSDREVTLYKSDIVRLLNEERLKEVNTPKKSLNTDVLNSFMGDLAWGNDTEMNRLKQVYLSFSPQERDFVDKNAVREGANSIEEVFEKVLSKDEKEKLENKINNFLNTVKQMETTEQKEAKQQPTIDLQIGQKLHYKEDVFEVTRFAKDPNGQDTVILKDPSIGSGIEIPWYRSNLEEVISSGQYQLAKPNNIEQQKNQDVNQSTAQTNEVSIGQKFQFKESNSVLEVVKIDKNAHRDGSDELTMKPIGVNVGNQEFNWSKLALDTAIKEGKVVEVAQQQQQQTQLSLQLSQQQFTQLNYLKNQVKYLGLGEDTKLHKDLENAILSPEDKVTVRAEYNYPDRLMKDNTATFDLNLTKTEQGGVFLNSYRANLTTKNGEERSQTFKVQKENSITAKEAINLLEGRSVKIDHDVVDKETGELSRTESFIKLNMKEPKTDYGNYKYEWYNKNYGVDVDSIMQKSNLIFANDIEKERTKKHLEKGNITQVTFQHENLQIQGFAVLNPQWKMLNLYDSAMNRVTTQNQLVKPEATQSQQKNNVPEHSISR</sequence>
<dbReference type="RefSeq" id="WP_095900694.1">
    <property type="nucleotide sequence ID" value="NZ_CP022383.1"/>
</dbReference>
<organism evidence="3 4">
    <name type="scientific">Capnocytophaga sputigena</name>
    <dbReference type="NCBI Taxonomy" id="1019"/>
    <lineage>
        <taxon>Bacteria</taxon>
        <taxon>Pseudomonadati</taxon>
        <taxon>Bacteroidota</taxon>
        <taxon>Flavobacteriia</taxon>
        <taxon>Flavobacteriales</taxon>
        <taxon>Flavobacteriaceae</taxon>
        <taxon>Capnocytophaga</taxon>
    </lineage>
</organism>
<keyword evidence="1" id="KW-0175">Coiled coil</keyword>
<evidence type="ECO:0000256" key="1">
    <source>
        <dbReference type="SAM" id="Coils"/>
    </source>
</evidence>
<evidence type="ECO:0000256" key="2">
    <source>
        <dbReference type="SAM" id="MobiDB-lite"/>
    </source>
</evidence>
<dbReference type="Proteomes" id="UP000217334">
    <property type="component" value="Chromosome"/>
</dbReference>
<feature type="region of interest" description="Disordered" evidence="2">
    <location>
        <begin position="564"/>
        <end position="584"/>
    </location>
</feature>